<evidence type="ECO:0000256" key="1">
    <source>
        <dbReference type="SAM" id="MobiDB-lite"/>
    </source>
</evidence>
<proteinExistence type="predicted"/>
<keyword evidence="3" id="KW-1185">Reference proteome</keyword>
<dbReference type="Pfam" id="PF10462">
    <property type="entry name" value="Peptidase_M66"/>
    <property type="match status" value="1"/>
</dbReference>
<name>A0A9X3D809_9ACTN</name>
<dbReference type="AlphaFoldDB" id="A0A9X3D809"/>
<keyword evidence="2" id="KW-0645">Protease</keyword>
<dbReference type="RefSeq" id="WP_266063618.1">
    <property type="nucleotide sequence ID" value="NZ_JAPKFM010000034.1"/>
</dbReference>
<dbReference type="Proteomes" id="UP001143347">
    <property type="component" value="Unassembled WGS sequence"/>
</dbReference>
<dbReference type="EMBL" id="JAPKFM010000034">
    <property type="protein sequence ID" value="MCX2966875.1"/>
    <property type="molecule type" value="Genomic_DNA"/>
</dbReference>
<accession>A0A9X3D809</accession>
<feature type="non-terminal residue" evidence="2">
    <location>
        <position position="1"/>
    </location>
</feature>
<feature type="region of interest" description="Disordered" evidence="1">
    <location>
        <begin position="289"/>
        <end position="312"/>
    </location>
</feature>
<keyword evidence="2" id="KW-0378">Hydrolase</keyword>
<keyword evidence="2" id="KW-0482">Metalloprotease</keyword>
<evidence type="ECO:0000313" key="3">
    <source>
        <dbReference type="Proteomes" id="UP001143347"/>
    </source>
</evidence>
<sequence length="338" mass="36430">FEFIGDNYYDWPFMVTAHKEADYRTERANGMATVNFMIPADQFYGVMKLTVQINGHGNPQRSLIVRADLVQTLRVRAILIDYDGPSTAVVPAGAPQPANLTLPAPTMADVESTASMALAAMPVRATGSFVRAATLSWNLPLDGPADTEKNWNLLLTALDEIRLLDGNRSDVIYYGFLPQLTPAGGTADHKGVLGKGVPGLGSGRVLEERTFIHEAGHACDLAHAPCGDPKDPDKAYPTYGMSSASIGEFGLDIRYGQVKDPQTTRDYMSYCGPSWISLYHHAKLIEHSRLTPPPDTGVPTRHRTDPPGLGREVGLVAGTSVGATRVSSAADPGRRCAR</sequence>
<protein>
    <submittedName>
        <fullName evidence="2">M66 family metalloprotease</fullName>
    </submittedName>
</protein>
<comment type="caution">
    <text evidence="2">The sequence shown here is derived from an EMBL/GenBank/DDBJ whole genome shotgun (WGS) entry which is preliminary data.</text>
</comment>
<dbReference type="GO" id="GO:0008237">
    <property type="term" value="F:metallopeptidase activity"/>
    <property type="evidence" value="ECO:0007669"/>
    <property type="project" value="UniProtKB-KW"/>
</dbReference>
<reference evidence="2" key="1">
    <citation type="submission" date="2022-10" db="EMBL/GenBank/DDBJ databases">
        <title>WGS of marine actinomycetes from Thailand.</title>
        <authorList>
            <person name="Thawai C."/>
        </authorList>
    </citation>
    <scope>NUCLEOTIDE SEQUENCE</scope>
    <source>
        <strain evidence="2">SW21</strain>
    </source>
</reference>
<organism evidence="2 3">
    <name type="scientific">Gordonia aquimaris</name>
    <dbReference type="NCBI Taxonomy" id="2984863"/>
    <lineage>
        <taxon>Bacteria</taxon>
        <taxon>Bacillati</taxon>
        <taxon>Actinomycetota</taxon>
        <taxon>Actinomycetes</taxon>
        <taxon>Mycobacteriales</taxon>
        <taxon>Gordoniaceae</taxon>
        <taxon>Gordonia</taxon>
    </lineage>
</organism>
<gene>
    <name evidence="2" type="ORF">OSB52_22625</name>
</gene>
<evidence type="ECO:0000313" key="2">
    <source>
        <dbReference type="EMBL" id="MCX2966875.1"/>
    </source>
</evidence>